<dbReference type="GO" id="GO:0000423">
    <property type="term" value="P:mitophagy"/>
    <property type="evidence" value="ECO:0007669"/>
    <property type="project" value="TreeGrafter"/>
</dbReference>
<evidence type="ECO:0000256" key="2">
    <source>
        <dbReference type="ARBA" id="ARBA00010958"/>
    </source>
</evidence>
<dbReference type="PANTHER" id="PTHR22624:SF49">
    <property type="entry name" value="CYSTEINE PROTEASE"/>
    <property type="match status" value="1"/>
</dbReference>
<keyword evidence="3" id="KW-0813">Transport</keyword>
<dbReference type="GO" id="GO:0034727">
    <property type="term" value="P:piecemeal microautophagy of the nucleus"/>
    <property type="evidence" value="ECO:0007669"/>
    <property type="project" value="TreeGrafter"/>
</dbReference>
<dbReference type="InterPro" id="IPR046792">
    <property type="entry name" value="Peptidase_C54_cat"/>
</dbReference>
<dbReference type="GO" id="GO:0015031">
    <property type="term" value="P:protein transport"/>
    <property type="evidence" value="ECO:0007669"/>
    <property type="project" value="UniProtKB-KW"/>
</dbReference>
<dbReference type="InterPro" id="IPR038765">
    <property type="entry name" value="Papain-like_cys_pep_sf"/>
</dbReference>
<dbReference type="InterPro" id="IPR005078">
    <property type="entry name" value="Peptidase_C54"/>
</dbReference>
<evidence type="ECO:0000256" key="1">
    <source>
        <dbReference type="ARBA" id="ARBA00004496"/>
    </source>
</evidence>
<evidence type="ECO:0000256" key="6">
    <source>
        <dbReference type="ARBA" id="ARBA00022801"/>
    </source>
</evidence>
<keyword evidence="4 11" id="KW-0963">Cytoplasm</keyword>
<keyword evidence="8 11" id="KW-0653">Protein transport</keyword>
<dbReference type="AlphaFoldDB" id="A0A7S3JJD3"/>
<comment type="similarity">
    <text evidence="2 11">Belongs to the peptidase C54 family.</text>
</comment>
<dbReference type="GO" id="GO:0016485">
    <property type="term" value="P:protein processing"/>
    <property type="evidence" value="ECO:0007669"/>
    <property type="project" value="TreeGrafter"/>
</dbReference>
<comment type="function">
    <text evidence="11">Cysteine protease that plays a key role in autophagy by mediating both proteolytic activation and delipidation of ATG8 family proteins.</text>
</comment>
<organism evidence="13">
    <name type="scientific">Euplotes harpa</name>
    <dbReference type="NCBI Taxonomy" id="151035"/>
    <lineage>
        <taxon>Eukaryota</taxon>
        <taxon>Sar</taxon>
        <taxon>Alveolata</taxon>
        <taxon>Ciliophora</taxon>
        <taxon>Intramacronucleata</taxon>
        <taxon>Spirotrichea</taxon>
        <taxon>Hypotrichia</taxon>
        <taxon>Euplotida</taxon>
        <taxon>Euplotidae</taxon>
        <taxon>Euplotes</taxon>
    </lineage>
</organism>
<accession>A0A7S3JJD3</accession>
<evidence type="ECO:0000256" key="3">
    <source>
        <dbReference type="ARBA" id="ARBA00022448"/>
    </source>
</evidence>
<dbReference type="GO" id="GO:0004197">
    <property type="term" value="F:cysteine-type endopeptidase activity"/>
    <property type="evidence" value="ECO:0007669"/>
    <property type="project" value="TreeGrafter"/>
</dbReference>
<evidence type="ECO:0000259" key="12">
    <source>
        <dbReference type="Pfam" id="PF03416"/>
    </source>
</evidence>
<evidence type="ECO:0000256" key="7">
    <source>
        <dbReference type="ARBA" id="ARBA00022807"/>
    </source>
</evidence>
<evidence type="ECO:0000256" key="9">
    <source>
        <dbReference type="ARBA" id="ARBA00023006"/>
    </source>
</evidence>
<dbReference type="PANTHER" id="PTHR22624">
    <property type="entry name" value="CYSTEINE PROTEASE ATG4"/>
    <property type="match status" value="1"/>
</dbReference>
<keyword evidence="5 11" id="KW-0645">Protease</keyword>
<dbReference type="GO" id="GO:0005737">
    <property type="term" value="C:cytoplasm"/>
    <property type="evidence" value="ECO:0007669"/>
    <property type="project" value="UniProtKB-SubCell"/>
</dbReference>
<sequence>MEKHKSCECNQFDNTLFVSTNRYNEKLEDSDFEEDHFDFDVDLRRSNSKGMAKLNTNWKKKLFIIICVRLGLNKVPEEQYSSIKEVLKFPQSVGIMGGKKNKALYFVGSEGDSLIFLDPHYVHDAVSKDYKNFSLETYSCDTPKKLSMGYLDPCLGFGFLIRDEDDFIDFKRRIGALKKSDQYFDYISVI</sequence>
<evidence type="ECO:0000256" key="5">
    <source>
        <dbReference type="ARBA" id="ARBA00022670"/>
    </source>
</evidence>
<dbReference type="Pfam" id="PF03416">
    <property type="entry name" value="Peptidase_C54"/>
    <property type="match status" value="1"/>
</dbReference>
<reference evidence="13" key="1">
    <citation type="submission" date="2021-01" db="EMBL/GenBank/DDBJ databases">
        <authorList>
            <person name="Corre E."/>
            <person name="Pelletier E."/>
            <person name="Niang G."/>
            <person name="Scheremetjew M."/>
            <person name="Finn R."/>
            <person name="Kale V."/>
            <person name="Holt S."/>
            <person name="Cochrane G."/>
            <person name="Meng A."/>
            <person name="Brown T."/>
            <person name="Cohen L."/>
        </authorList>
    </citation>
    <scope>NUCLEOTIDE SEQUENCE</scope>
    <source>
        <strain evidence="13">FSP1.4</strain>
    </source>
</reference>
<proteinExistence type="inferred from homology"/>
<dbReference type="GO" id="GO:0035973">
    <property type="term" value="P:aggrephagy"/>
    <property type="evidence" value="ECO:0007669"/>
    <property type="project" value="TreeGrafter"/>
</dbReference>
<dbReference type="SUPFAM" id="SSF54001">
    <property type="entry name" value="Cysteine proteinases"/>
    <property type="match status" value="1"/>
</dbReference>
<protein>
    <recommendedName>
        <fullName evidence="11">Cysteine protease</fullName>
        <ecNumber evidence="11">3.4.22.-</ecNumber>
    </recommendedName>
</protein>
<dbReference type="GO" id="GO:0019786">
    <property type="term" value="F:protein-phosphatidylethanolamide deconjugating activity"/>
    <property type="evidence" value="ECO:0007669"/>
    <property type="project" value="InterPro"/>
</dbReference>
<name>A0A7S3JJD3_9SPIT</name>
<keyword evidence="7" id="KW-0788">Thiol protease</keyword>
<keyword evidence="6 11" id="KW-0378">Hydrolase</keyword>
<keyword evidence="9 11" id="KW-0072">Autophagy</keyword>
<evidence type="ECO:0000256" key="8">
    <source>
        <dbReference type="ARBA" id="ARBA00022927"/>
    </source>
</evidence>
<dbReference type="EMBL" id="HBII01037172">
    <property type="protein sequence ID" value="CAE0356878.1"/>
    <property type="molecule type" value="Transcribed_RNA"/>
</dbReference>
<evidence type="ECO:0000256" key="11">
    <source>
        <dbReference type="RuleBase" id="RU363115"/>
    </source>
</evidence>
<gene>
    <name evidence="13" type="ORF">EHAR0213_LOCUS15795</name>
</gene>
<dbReference type="EC" id="3.4.22.-" evidence="11"/>
<evidence type="ECO:0000256" key="10">
    <source>
        <dbReference type="ARBA" id="ARBA00029362"/>
    </source>
</evidence>
<dbReference type="GO" id="GO:0000045">
    <property type="term" value="P:autophagosome assembly"/>
    <property type="evidence" value="ECO:0007669"/>
    <property type="project" value="TreeGrafter"/>
</dbReference>
<comment type="catalytic activity">
    <reaction evidence="10">
        <text>[protein]-C-terminal L-amino acid-glycyl-phosphatidylethanolamide + H2O = [protein]-C-terminal L-amino acid-glycine + a 1,2-diacyl-sn-glycero-3-phosphoethanolamine</text>
        <dbReference type="Rhea" id="RHEA:67548"/>
        <dbReference type="Rhea" id="RHEA-COMP:17323"/>
        <dbReference type="Rhea" id="RHEA-COMP:17324"/>
        <dbReference type="ChEBI" id="CHEBI:15377"/>
        <dbReference type="ChEBI" id="CHEBI:64612"/>
        <dbReference type="ChEBI" id="CHEBI:172940"/>
        <dbReference type="ChEBI" id="CHEBI:172941"/>
    </reaction>
    <physiologicalReaction direction="left-to-right" evidence="10">
        <dbReference type="Rhea" id="RHEA:67549"/>
    </physiologicalReaction>
</comment>
<evidence type="ECO:0000313" key="13">
    <source>
        <dbReference type="EMBL" id="CAE0356878.1"/>
    </source>
</evidence>
<feature type="domain" description="Peptidase C54 catalytic" evidence="12">
    <location>
        <begin position="42"/>
        <end position="172"/>
    </location>
</feature>
<comment type="subcellular location">
    <subcellularLocation>
        <location evidence="1 11">Cytoplasm</location>
    </subcellularLocation>
</comment>
<evidence type="ECO:0000256" key="4">
    <source>
        <dbReference type="ARBA" id="ARBA00022490"/>
    </source>
</evidence>